<dbReference type="PROSITE" id="PS00512">
    <property type="entry name" value="ALPHA_GALACTOSIDASE"/>
    <property type="match status" value="1"/>
</dbReference>
<dbReference type="EC" id="3.2.1.22" evidence="2 5"/>
<evidence type="ECO:0000256" key="1">
    <source>
        <dbReference type="ARBA" id="ARBA00001255"/>
    </source>
</evidence>
<dbReference type="InterPro" id="IPR013785">
    <property type="entry name" value="Aldolase_TIM"/>
</dbReference>
<evidence type="ECO:0000259" key="7">
    <source>
        <dbReference type="Pfam" id="PF16875"/>
    </source>
</evidence>
<comment type="caution">
    <text evidence="8">The sequence shown here is derived from an EMBL/GenBank/DDBJ whole genome shotgun (WGS) entry which is preliminary data.</text>
</comment>
<proteinExistence type="inferred from homology"/>
<name>A0ABR7NC13_9FIRM</name>
<dbReference type="Gene3D" id="2.60.40.1180">
    <property type="entry name" value="Golgi alpha-mannosidase II"/>
    <property type="match status" value="1"/>
</dbReference>
<evidence type="ECO:0000259" key="6">
    <source>
        <dbReference type="Pfam" id="PF16874"/>
    </source>
</evidence>
<dbReference type="Pfam" id="PF16875">
    <property type="entry name" value="Glyco_hydro_36N"/>
    <property type="match status" value="1"/>
</dbReference>
<protein>
    <recommendedName>
        <fullName evidence="2 5">Alpha-galactosidase</fullName>
        <ecNumber evidence="2 5">3.2.1.22</ecNumber>
    </recommendedName>
</protein>
<reference evidence="8 9" key="1">
    <citation type="submission" date="2020-08" db="EMBL/GenBank/DDBJ databases">
        <title>Genome public.</title>
        <authorList>
            <person name="Liu C."/>
            <person name="Sun Q."/>
        </authorList>
    </citation>
    <scope>NUCLEOTIDE SEQUENCE [LARGE SCALE GENOMIC DNA]</scope>
    <source>
        <strain evidence="8 9">NSJ-46</strain>
    </source>
</reference>
<dbReference type="Gene3D" id="2.70.98.60">
    <property type="entry name" value="alpha-galactosidase from lactobacil brevis"/>
    <property type="match status" value="1"/>
</dbReference>
<dbReference type="InterPro" id="IPR000111">
    <property type="entry name" value="Glyco_hydro_27/36_CS"/>
</dbReference>
<dbReference type="EMBL" id="JACRSZ010000014">
    <property type="protein sequence ID" value="MBC8573938.1"/>
    <property type="molecule type" value="Genomic_DNA"/>
</dbReference>
<dbReference type="InterPro" id="IPR013780">
    <property type="entry name" value="Glyco_hydro_b"/>
</dbReference>
<dbReference type="Gene3D" id="3.20.20.70">
    <property type="entry name" value="Aldolase class I"/>
    <property type="match status" value="1"/>
</dbReference>
<evidence type="ECO:0000256" key="5">
    <source>
        <dbReference type="PIRNR" id="PIRNR005536"/>
    </source>
</evidence>
<accession>A0ABR7NC13</accession>
<dbReference type="RefSeq" id="WP_249309365.1">
    <property type="nucleotide sequence ID" value="NZ_JACRSZ010000014.1"/>
</dbReference>
<dbReference type="InterPro" id="IPR038417">
    <property type="entry name" value="Alpga-gal_N_sf"/>
</dbReference>
<feature type="domain" description="Glycosyl hydrolase family 36 C-terminal" evidence="6">
    <location>
        <begin position="655"/>
        <end position="732"/>
    </location>
</feature>
<dbReference type="PRINTS" id="PR00743">
    <property type="entry name" value="GLHYDRLASE36"/>
</dbReference>
<dbReference type="SUPFAM" id="SSF51445">
    <property type="entry name" value="(Trans)glycosidases"/>
    <property type="match status" value="1"/>
</dbReference>
<dbReference type="PANTHER" id="PTHR43053:SF3">
    <property type="entry name" value="ALPHA-GALACTOSIDASE C-RELATED"/>
    <property type="match status" value="1"/>
</dbReference>
<gene>
    <name evidence="8" type="ORF">H8716_12705</name>
</gene>
<dbReference type="Pfam" id="PF02065">
    <property type="entry name" value="Melibiase"/>
    <property type="match status" value="1"/>
</dbReference>
<comment type="catalytic activity">
    <reaction evidence="1 5">
        <text>Hydrolysis of terminal, non-reducing alpha-D-galactose residues in alpha-D-galactosides, including galactose oligosaccharides, galactomannans and galactolipids.</text>
        <dbReference type="EC" id="3.2.1.22"/>
    </reaction>
</comment>
<dbReference type="PIRSF" id="PIRSF005536">
    <property type="entry name" value="Agal"/>
    <property type="match status" value="1"/>
</dbReference>
<dbReference type="Proteomes" id="UP000657421">
    <property type="component" value="Unassembled WGS sequence"/>
</dbReference>
<dbReference type="InterPro" id="IPR017853">
    <property type="entry name" value="GH"/>
</dbReference>
<organism evidence="8 9">
    <name type="scientific">Jingyaoa shaoxingensis</name>
    <dbReference type="NCBI Taxonomy" id="2763671"/>
    <lineage>
        <taxon>Bacteria</taxon>
        <taxon>Bacillati</taxon>
        <taxon>Bacillota</taxon>
        <taxon>Clostridia</taxon>
        <taxon>Lachnospirales</taxon>
        <taxon>Lachnospiraceae</taxon>
        <taxon>Jingyaoa</taxon>
    </lineage>
</organism>
<keyword evidence="9" id="KW-1185">Reference proteome</keyword>
<evidence type="ECO:0000256" key="4">
    <source>
        <dbReference type="ARBA" id="ARBA00023295"/>
    </source>
</evidence>
<dbReference type="CDD" id="cd14791">
    <property type="entry name" value="GH36"/>
    <property type="match status" value="1"/>
</dbReference>
<feature type="domain" description="Glycosyl hydrolase family 36 N-terminal" evidence="7">
    <location>
        <begin position="29"/>
        <end position="286"/>
    </location>
</feature>
<comment type="similarity">
    <text evidence="5">Belongs to the glycosyl hydrolase.</text>
</comment>
<dbReference type="InterPro" id="IPR050985">
    <property type="entry name" value="Alpha-glycosidase_related"/>
</dbReference>
<evidence type="ECO:0000313" key="9">
    <source>
        <dbReference type="Proteomes" id="UP000657421"/>
    </source>
</evidence>
<dbReference type="InterPro" id="IPR002252">
    <property type="entry name" value="Glyco_hydro_36"/>
</dbReference>
<evidence type="ECO:0000256" key="2">
    <source>
        <dbReference type="ARBA" id="ARBA00012755"/>
    </source>
</evidence>
<dbReference type="InterPro" id="IPR031704">
    <property type="entry name" value="Glyco_hydro_36_N"/>
</dbReference>
<keyword evidence="3 5" id="KW-0378">Hydrolase</keyword>
<evidence type="ECO:0000313" key="8">
    <source>
        <dbReference type="EMBL" id="MBC8573938.1"/>
    </source>
</evidence>
<dbReference type="PANTHER" id="PTHR43053">
    <property type="entry name" value="GLYCOSIDASE FAMILY 31"/>
    <property type="match status" value="1"/>
</dbReference>
<dbReference type="Pfam" id="PF16874">
    <property type="entry name" value="Glyco_hydro_36C"/>
    <property type="match status" value="1"/>
</dbReference>
<dbReference type="InterPro" id="IPR031705">
    <property type="entry name" value="Glyco_hydro_36_C"/>
</dbReference>
<keyword evidence="4 5" id="KW-0326">Glycosidase</keyword>
<evidence type="ECO:0000256" key="3">
    <source>
        <dbReference type="ARBA" id="ARBA00022801"/>
    </source>
</evidence>
<sequence>MSILINEKEGIFHLQNQNISYIMKVLRNGQLGQIYFGRRLHDCTEYDHLVELGHRDMAPCVFDGETTFSMEHLKQEYPGFGTGDMRYPAVEIRCADGSRVTEFLYDHVEVQQGKPKLDGLPAVYVEEDQEAETLKVVLKDTVKGLKLVLSYTIFRDFPVIARNAWIQNEGEQSVNLEKAMSVSVDFPDCDYEMFYLSGASLRERHPQIQPLHQGIQDIHSLRGHSSHQFNPFLALKRLDAGEKKGEVYGFSLVYSGNFLGQTEVDTMGTTRVMMGIHPTGFSWPLAPGEGFQTPEAILVWSDQGLNGMSQTYHTLYRERLARGYWRDRERPILINNWEATYMNFDEEKILSIAEKARELGIELFVLDDGWFGKRNDDTSSLGDWDVNPDKLPSGIAGLAQKIQDMGMLFGLWFEPEMASRDSDLFREHPDWILGSPDRHICSGRHQYVLDFSKEEVVDYIGDKMEAILSSGPISYVKWDMNRSISDLYSRGTDPLQQGTIYHRQILGIYRLYERLIQKFPQVLFESCASGGGRFDPGMLHYAPQAWASDDTDASQRVLIQYGSSYVYPLSSIGSHVSACPNHQTFRSLPLKMRGDVAYFGTFGYELDLNTLNSEEQNEVKEQIRFMKKYRRLIHNGIFYRLKSPFRKNADQVQDAAWMVVSQDKKQALLAYYRLHQPVNVGYQRIKLEGLSEDMQYHISDRTYSAYGDELMQIGLDVSDWACGVRWSEQPQGEGVSRIILLEA</sequence>